<evidence type="ECO:0000313" key="9">
    <source>
        <dbReference type="Proteomes" id="UP001562457"/>
    </source>
</evidence>
<feature type="domain" description="GtrA/DPMS transmembrane" evidence="7">
    <location>
        <begin position="93"/>
        <end position="206"/>
    </location>
</feature>
<keyword evidence="4 6" id="KW-0472">Membrane</keyword>
<protein>
    <recommendedName>
        <fullName evidence="7">GtrA/DPMS transmembrane domain-containing protein</fullName>
    </recommendedName>
</protein>
<evidence type="ECO:0000256" key="1">
    <source>
        <dbReference type="ARBA" id="ARBA00004141"/>
    </source>
</evidence>
<sequence>MTDDIAPCIQDTNSSTQNPEAKKQNQEGVESSDCCAKHSKTSCANSSIKPNQDALPSNETQYSKENRVDSGYSTKSESRKAAQKKSLKQIALFFCIGGGISLAELLGFFILYKFCGIHYILASLLMFVIASAVGVWLYRHFVFGETHLHSGVEIGLTYLINTIGIGLNTIILWLCVEFLGFEAIAAKILASILVAFYGFYARKILIYKRSVYND</sequence>
<feature type="region of interest" description="Disordered" evidence="5">
    <location>
        <begin position="1"/>
        <end position="60"/>
    </location>
</feature>
<keyword evidence="2 6" id="KW-0812">Transmembrane</keyword>
<reference evidence="8 9" key="1">
    <citation type="submission" date="2024-06" db="EMBL/GenBank/DDBJ databases">
        <title>Draft genome sequence of Helicobacter trogontum NHP16-4001.</title>
        <authorList>
            <person name="Rimbara E."/>
            <person name="Suzuki M."/>
        </authorList>
    </citation>
    <scope>NUCLEOTIDE SEQUENCE [LARGE SCALE GENOMIC DNA]</scope>
    <source>
        <strain evidence="8 9">NHP16-4001</strain>
    </source>
</reference>
<dbReference type="Pfam" id="PF04138">
    <property type="entry name" value="GtrA_DPMS_TM"/>
    <property type="match status" value="1"/>
</dbReference>
<dbReference type="Proteomes" id="UP001562457">
    <property type="component" value="Unassembled WGS sequence"/>
</dbReference>
<dbReference type="InterPro" id="IPR007267">
    <property type="entry name" value="GtrA_DPMS_TM"/>
</dbReference>
<comment type="caution">
    <text evidence="8">The sequence shown here is derived from an EMBL/GenBank/DDBJ whole genome shotgun (WGS) entry which is preliminary data.</text>
</comment>
<dbReference type="RefSeq" id="WP_233714347.1">
    <property type="nucleotide sequence ID" value="NZ_BAAFHN010000004.1"/>
</dbReference>
<feature type="transmembrane region" description="Helical" evidence="6">
    <location>
        <begin position="150"/>
        <end position="173"/>
    </location>
</feature>
<keyword evidence="9" id="KW-1185">Reference proteome</keyword>
<proteinExistence type="predicted"/>
<organism evidence="8 9">
    <name type="scientific">Helicobacter trogontum</name>
    <dbReference type="NCBI Taxonomy" id="50960"/>
    <lineage>
        <taxon>Bacteria</taxon>
        <taxon>Pseudomonadati</taxon>
        <taxon>Campylobacterota</taxon>
        <taxon>Epsilonproteobacteria</taxon>
        <taxon>Campylobacterales</taxon>
        <taxon>Helicobacteraceae</taxon>
        <taxon>Helicobacter</taxon>
    </lineage>
</organism>
<evidence type="ECO:0000259" key="7">
    <source>
        <dbReference type="Pfam" id="PF04138"/>
    </source>
</evidence>
<feature type="compositionally biased region" description="Polar residues" evidence="5">
    <location>
        <begin position="41"/>
        <end position="60"/>
    </location>
</feature>
<feature type="transmembrane region" description="Helical" evidence="6">
    <location>
        <begin position="179"/>
        <end position="200"/>
    </location>
</feature>
<feature type="transmembrane region" description="Helical" evidence="6">
    <location>
        <begin position="90"/>
        <end position="111"/>
    </location>
</feature>
<evidence type="ECO:0000256" key="4">
    <source>
        <dbReference type="ARBA" id="ARBA00023136"/>
    </source>
</evidence>
<comment type="subcellular location">
    <subcellularLocation>
        <location evidence="1">Membrane</location>
        <topology evidence="1">Multi-pass membrane protein</topology>
    </subcellularLocation>
</comment>
<feature type="transmembrane region" description="Helical" evidence="6">
    <location>
        <begin position="117"/>
        <end position="138"/>
    </location>
</feature>
<evidence type="ECO:0000256" key="5">
    <source>
        <dbReference type="SAM" id="MobiDB-lite"/>
    </source>
</evidence>
<gene>
    <name evidence="8" type="ORF">NHP164001_03470</name>
</gene>
<evidence type="ECO:0000256" key="6">
    <source>
        <dbReference type="SAM" id="Phobius"/>
    </source>
</evidence>
<evidence type="ECO:0000256" key="2">
    <source>
        <dbReference type="ARBA" id="ARBA00022692"/>
    </source>
</evidence>
<name>A0ABQ0D1W1_9HELI</name>
<accession>A0ABQ0D1W1</accession>
<evidence type="ECO:0000256" key="3">
    <source>
        <dbReference type="ARBA" id="ARBA00022989"/>
    </source>
</evidence>
<evidence type="ECO:0000313" key="8">
    <source>
        <dbReference type="EMBL" id="GAB0172334.1"/>
    </source>
</evidence>
<dbReference type="EMBL" id="BAAFHN010000004">
    <property type="protein sequence ID" value="GAB0172334.1"/>
    <property type="molecule type" value="Genomic_DNA"/>
</dbReference>
<keyword evidence="3 6" id="KW-1133">Transmembrane helix</keyword>
<feature type="compositionally biased region" description="Polar residues" evidence="5">
    <location>
        <begin position="10"/>
        <end position="19"/>
    </location>
</feature>